<organism evidence="1 2">
    <name type="scientific">Lacibacter cauensis</name>
    <dbReference type="NCBI Taxonomy" id="510947"/>
    <lineage>
        <taxon>Bacteria</taxon>
        <taxon>Pseudomonadati</taxon>
        <taxon>Bacteroidota</taxon>
        <taxon>Chitinophagia</taxon>
        <taxon>Chitinophagales</taxon>
        <taxon>Chitinophagaceae</taxon>
        <taxon>Lacibacter</taxon>
    </lineage>
</organism>
<accession>A0A562SUX5</accession>
<keyword evidence="2" id="KW-1185">Reference proteome</keyword>
<sequence>MNNSAITPMVQETLSAWYRFDDATFQVMIYLSSCKKQCCFYHEKLGEVRIDKESETLHSFTKPLTDHYKHFLLSVVQQWKHQFPHYQMDEQKIKQHL</sequence>
<evidence type="ECO:0000313" key="1">
    <source>
        <dbReference type="EMBL" id="TWI84993.1"/>
    </source>
</evidence>
<evidence type="ECO:0000313" key="2">
    <source>
        <dbReference type="Proteomes" id="UP000316167"/>
    </source>
</evidence>
<comment type="caution">
    <text evidence="1">The sequence shown here is derived from an EMBL/GenBank/DDBJ whole genome shotgun (WGS) entry which is preliminary data.</text>
</comment>
<dbReference type="AlphaFoldDB" id="A0A562SUX5"/>
<reference evidence="1 2" key="1">
    <citation type="journal article" date="2015" name="Stand. Genomic Sci.">
        <title>Genomic Encyclopedia of Bacterial and Archaeal Type Strains, Phase III: the genomes of soil and plant-associated and newly described type strains.</title>
        <authorList>
            <person name="Whitman W.B."/>
            <person name="Woyke T."/>
            <person name="Klenk H.P."/>
            <person name="Zhou Y."/>
            <person name="Lilburn T.G."/>
            <person name="Beck B.J."/>
            <person name="De Vos P."/>
            <person name="Vandamme P."/>
            <person name="Eisen J.A."/>
            <person name="Garrity G."/>
            <person name="Hugenholtz P."/>
            <person name="Kyrpides N.C."/>
        </authorList>
    </citation>
    <scope>NUCLEOTIDE SEQUENCE [LARGE SCALE GENOMIC DNA]</scope>
    <source>
        <strain evidence="1 2">CGMCC 1.7271</strain>
    </source>
</reference>
<dbReference type="Proteomes" id="UP000316167">
    <property type="component" value="Unassembled WGS sequence"/>
</dbReference>
<dbReference type="EMBL" id="VLLE01000002">
    <property type="protein sequence ID" value="TWI84993.1"/>
    <property type="molecule type" value="Genomic_DNA"/>
</dbReference>
<dbReference type="RefSeq" id="WP_144883518.1">
    <property type="nucleotide sequence ID" value="NZ_VLLE01000002.1"/>
</dbReference>
<protein>
    <submittedName>
        <fullName evidence="1">Uncharacterized protein</fullName>
    </submittedName>
</protein>
<gene>
    <name evidence="1" type="ORF">IQ13_0146</name>
</gene>
<proteinExistence type="predicted"/>
<name>A0A562SUX5_9BACT</name>